<organism evidence="2 3">
    <name type="scientific">Candidatus Scatavimonas merdigallinarum</name>
    <dbReference type="NCBI Taxonomy" id="2840914"/>
    <lineage>
        <taxon>Bacteria</taxon>
        <taxon>Bacillati</taxon>
        <taxon>Bacillota</taxon>
        <taxon>Clostridia</taxon>
        <taxon>Eubacteriales</taxon>
        <taxon>Oscillospiraceae</taxon>
        <taxon>Oscillospiraceae incertae sedis</taxon>
        <taxon>Candidatus Scatavimonas</taxon>
    </lineage>
</organism>
<proteinExistence type="predicted"/>
<gene>
    <name evidence="2" type="ORF">IAD32_04605</name>
</gene>
<dbReference type="Gene3D" id="3.40.1390.20">
    <property type="entry name" value="HprK N-terminal domain-like"/>
    <property type="match status" value="1"/>
</dbReference>
<evidence type="ECO:0000313" key="3">
    <source>
        <dbReference type="Proteomes" id="UP000886787"/>
    </source>
</evidence>
<comment type="caution">
    <text evidence="2">The sequence shown here is derived from an EMBL/GenBank/DDBJ whole genome shotgun (WGS) entry which is preliminary data.</text>
</comment>
<dbReference type="InterPro" id="IPR010766">
    <property type="entry name" value="DRTGG"/>
</dbReference>
<protein>
    <recommendedName>
        <fullName evidence="1">DRTGG domain-containing protein</fullName>
    </recommendedName>
</protein>
<evidence type="ECO:0000259" key="1">
    <source>
        <dbReference type="Pfam" id="PF07085"/>
    </source>
</evidence>
<accession>A0A9D0ZHC2</accession>
<reference evidence="2" key="2">
    <citation type="journal article" date="2021" name="PeerJ">
        <title>Extensive microbial diversity within the chicken gut microbiome revealed by metagenomics and culture.</title>
        <authorList>
            <person name="Gilroy R."/>
            <person name="Ravi A."/>
            <person name="Getino M."/>
            <person name="Pursley I."/>
            <person name="Horton D.L."/>
            <person name="Alikhan N.F."/>
            <person name="Baker D."/>
            <person name="Gharbi K."/>
            <person name="Hall N."/>
            <person name="Watson M."/>
            <person name="Adriaenssens E.M."/>
            <person name="Foster-Nyarko E."/>
            <person name="Jarju S."/>
            <person name="Secka A."/>
            <person name="Antonio M."/>
            <person name="Oren A."/>
            <person name="Chaudhuri R.R."/>
            <person name="La Ragione R."/>
            <person name="Hildebrand F."/>
            <person name="Pallen M.J."/>
        </authorList>
    </citation>
    <scope>NUCLEOTIDE SEQUENCE</scope>
    <source>
        <strain evidence="2">ChiSjej1B19-3389</strain>
    </source>
</reference>
<dbReference type="SUPFAM" id="SSF75138">
    <property type="entry name" value="HprK N-terminal domain-like"/>
    <property type="match status" value="1"/>
</dbReference>
<dbReference type="AlphaFoldDB" id="A0A9D0ZHC2"/>
<reference evidence="2" key="1">
    <citation type="submission" date="2020-10" db="EMBL/GenBank/DDBJ databases">
        <authorList>
            <person name="Gilroy R."/>
        </authorList>
    </citation>
    <scope>NUCLEOTIDE SEQUENCE</scope>
    <source>
        <strain evidence="2">ChiSjej1B19-3389</strain>
    </source>
</reference>
<name>A0A9D0ZHC2_9FIRM</name>
<sequence length="114" mass="12269">MTVRDLAEKLQLKILAGEAAADRQVQGCYTGDLLSWVMGRAQEGDAWLTVMGNINAIAVAALADTACIILTENAPLDEAAKQKAQQQQIAVLQTKENSYHTAVHIYKLLGDGSE</sequence>
<evidence type="ECO:0000313" key="2">
    <source>
        <dbReference type="EMBL" id="HIQ80550.1"/>
    </source>
</evidence>
<dbReference type="EMBL" id="DVFW01000024">
    <property type="protein sequence ID" value="HIQ80550.1"/>
    <property type="molecule type" value="Genomic_DNA"/>
</dbReference>
<dbReference type="InterPro" id="IPR028979">
    <property type="entry name" value="Ser_kin/Pase_Hpr-like_N_sf"/>
</dbReference>
<dbReference type="Pfam" id="PF07085">
    <property type="entry name" value="DRTGG"/>
    <property type="match status" value="1"/>
</dbReference>
<feature type="domain" description="DRTGG" evidence="1">
    <location>
        <begin position="5"/>
        <end position="106"/>
    </location>
</feature>
<dbReference type="Proteomes" id="UP000886787">
    <property type="component" value="Unassembled WGS sequence"/>
</dbReference>